<feature type="coiled-coil region" evidence="1">
    <location>
        <begin position="138"/>
        <end position="169"/>
    </location>
</feature>
<organism evidence="2 3">
    <name type="scientific">Stegodyphus mimosarum</name>
    <name type="common">African social velvet spider</name>
    <dbReference type="NCBI Taxonomy" id="407821"/>
    <lineage>
        <taxon>Eukaryota</taxon>
        <taxon>Metazoa</taxon>
        <taxon>Ecdysozoa</taxon>
        <taxon>Arthropoda</taxon>
        <taxon>Chelicerata</taxon>
        <taxon>Arachnida</taxon>
        <taxon>Araneae</taxon>
        <taxon>Araneomorphae</taxon>
        <taxon>Entelegynae</taxon>
        <taxon>Eresoidea</taxon>
        <taxon>Eresidae</taxon>
        <taxon>Stegodyphus</taxon>
    </lineage>
</organism>
<dbReference type="AlphaFoldDB" id="A0A087TYQ2"/>
<keyword evidence="1" id="KW-0175">Coiled coil</keyword>
<dbReference type="Proteomes" id="UP000054359">
    <property type="component" value="Unassembled WGS sequence"/>
</dbReference>
<protein>
    <submittedName>
        <fullName evidence="2">Uncharacterized protein</fullName>
    </submittedName>
</protein>
<gene>
    <name evidence="2" type="ORF">X975_27224</name>
</gene>
<feature type="coiled-coil region" evidence="1">
    <location>
        <begin position="7"/>
        <end position="34"/>
    </location>
</feature>
<accession>A0A087TYQ2</accession>
<feature type="coiled-coil region" evidence="1">
    <location>
        <begin position="201"/>
        <end position="316"/>
    </location>
</feature>
<feature type="non-terminal residue" evidence="2">
    <location>
        <position position="536"/>
    </location>
</feature>
<name>A0A087TYQ2_STEMI</name>
<dbReference type="OMA" id="ICIPEMY"/>
<reference evidence="2 3" key="1">
    <citation type="submission" date="2013-11" db="EMBL/GenBank/DDBJ databases">
        <title>Genome sequencing of Stegodyphus mimosarum.</title>
        <authorList>
            <person name="Bechsgaard J."/>
        </authorList>
    </citation>
    <scope>NUCLEOTIDE SEQUENCE [LARGE SCALE GENOMIC DNA]</scope>
</reference>
<evidence type="ECO:0000256" key="1">
    <source>
        <dbReference type="SAM" id="Coils"/>
    </source>
</evidence>
<dbReference type="STRING" id="407821.A0A087TYQ2"/>
<keyword evidence="3" id="KW-1185">Reference proteome</keyword>
<dbReference type="EMBL" id="KK117351">
    <property type="protein sequence ID" value="KFM70241.1"/>
    <property type="molecule type" value="Genomic_DNA"/>
</dbReference>
<sequence>MEMKSLSTTYETKITELEKEREFLNDLLHDAKSHYLNQIEENKSLQLKLDNITKPKEREEIEKELQTEYEKKLKQAKEEVHKQCKEYFEAHLIEEIEKAQVEWIKQKMVDIKDFIDSTKQKLDEEFQNCVKKEQATFQEQLVKEKEKLQLEYQEKLSALKQQHEGEREKFSSTLNQTVQSKWKKEISKIQKNHELEMTSIRFEFESKILSLENEIKNLRGNLSQKHEELNELKSLNNDLLHQKEIWEKEKTEYQNYEFTVKEKLKSAEDLEKRLKEKIKKYQRHVSALEKEHQENISKLQSQISELNKSIYEKENQILEIEGKYEQKIVSLTENLRKYTVPHRSCESQTVENFVPEERVTALKEIFVKCIREIKEEIKSYIVEFWKRETERVKKFLSRYHQELALAVRQDISKDTFSFVPNICIPEMYFRSTPIVNSNKNIPSAGSTNQQFNTKIKMPSVSSVFDIYKSGDRHFAHEEAVTATISGLTSDVKNLINANPSSDSAIRFEDLSFDFGPSKDVNNIFPPSIYQDFILPE</sequence>
<evidence type="ECO:0000313" key="3">
    <source>
        <dbReference type="Proteomes" id="UP000054359"/>
    </source>
</evidence>
<dbReference type="OrthoDB" id="6427892at2759"/>
<evidence type="ECO:0000313" key="2">
    <source>
        <dbReference type="EMBL" id="KFM70241.1"/>
    </source>
</evidence>
<feature type="coiled-coil region" evidence="1">
    <location>
        <begin position="59"/>
        <end position="86"/>
    </location>
</feature>
<proteinExistence type="predicted"/>